<dbReference type="Pfam" id="PF13456">
    <property type="entry name" value="RVT_3"/>
    <property type="match status" value="1"/>
</dbReference>
<evidence type="ECO:0000313" key="3">
    <source>
        <dbReference type="Proteomes" id="UP000593575"/>
    </source>
</evidence>
<dbReference type="AlphaFoldDB" id="A0A7J9J6S8"/>
<keyword evidence="3" id="KW-1185">Reference proteome</keyword>
<gene>
    <name evidence="2" type="ORF">Goarm_014638</name>
</gene>
<dbReference type="InterPro" id="IPR002156">
    <property type="entry name" value="RNaseH_domain"/>
</dbReference>
<sequence>MIEVIWNMTWTILFPSILAAKQLLLVGSHWRFGDGATIDVFKDPWLGDDNNFYVDSIPLSALEDMKAKDLLKIDGLSWDRDLLDGLLAPYDVSRILQVPVALVGALADCRIWHYSSDGQYSVKSACALAFNRRARNARFSYLVRLVFWRKEWCFRWIVALVVNLRIWTMFSSAVRVLYTIEAWGGEAGHERDRLLTLLWSIWYNPAAVFRAEGAANWQPPPAGMLKCNVDAALFREEAADWAAVLGDWRGDLVACCTGYLGASLSPLLAESMVVREALSWLHSLAVDRVVIKSDSCRLVQALLGRHACSADWGIYLADCLILR</sequence>
<accession>A0A7J9J6S8</accession>
<dbReference type="InterPro" id="IPR052929">
    <property type="entry name" value="RNase_H-like_EbsB-rel"/>
</dbReference>
<reference evidence="2 3" key="1">
    <citation type="journal article" date="2019" name="Genome Biol. Evol.">
        <title>Insights into the evolution of the New World diploid cottons (Gossypium, subgenus Houzingenia) based on genome sequencing.</title>
        <authorList>
            <person name="Grover C.E."/>
            <person name="Arick M.A. 2nd"/>
            <person name="Thrash A."/>
            <person name="Conover J.L."/>
            <person name="Sanders W.S."/>
            <person name="Peterson D.G."/>
            <person name="Frelichowski J.E."/>
            <person name="Scheffler J.A."/>
            <person name="Scheffler B.E."/>
            <person name="Wendel J.F."/>
        </authorList>
    </citation>
    <scope>NUCLEOTIDE SEQUENCE [LARGE SCALE GENOMIC DNA]</scope>
    <source>
        <strain evidence="2">6</strain>
        <tissue evidence="2">Leaf</tissue>
    </source>
</reference>
<name>A0A7J9J6S8_9ROSI</name>
<dbReference type="PANTHER" id="PTHR47074">
    <property type="entry name" value="BNAC02G40300D PROTEIN"/>
    <property type="match status" value="1"/>
</dbReference>
<dbReference type="PANTHER" id="PTHR47074:SF11">
    <property type="entry name" value="REVERSE TRANSCRIPTASE-LIKE PROTEIN"/>
    <property type="match status" value="1"/>
</dbReference>
<dbReference type="EMBL" id="JABFAE010000006">
    <property type="protein sequence ID" value="MBA0830091.1"/>
    <property type="molecule type" value="Genomic_DNA"/>
</dbReference>
<dbReference type="GO" id="GO:0004523">
    <property type="term" value="F:RNA-DNA hybrid ribonuclease activity"/>
    <property type="evidence" value="ECO:0007669"/>
    <property type="project" value="InterPro"/>
</dbReference>
<dbReference type="Proteomes" id="UP000593575">
    <property type="component" value="Unassembled WGS sequence"/>
</dbReference>
<evidence type="ECO:0000259" key="1">
    <source>
        <dbReference type="Pfam" id="PF13456"/>
    </source>
</evidence>
<comment type="caution">
    <text evidence="2">The sequence shown here is derived from an EMBL/GenBank/DDBJ whole genome shotgun (WGS) entry which is preliminary data.</text>
</comment>
<feature type="domain" description="RNase H type-1" evidence="1">
    <location>
        <begin position="228"/>
        <end position="318"/>
    </location>
</feature>
<evidence type="ECO:0000313" key="2">
    <source>
        <dbReference type="EMBL" id="MBA0830091.1"/>
    </source>
</evidence>
<proteinExistence type="predicted"/>
<dbReference type="GO" id="GO:0003676">
    <property type="term" value="F:nucleic acid binding"/>
    <property type="evidence" value="ECO:0007669"/>
    <property type="project" value="InterPro"/>
</dbReference>
<protein>
    <recommendedName>
        <fullName evidence="1">RNase H type-1 domain-containing protein</fullName>
    </recommendedName>
</protein>
<organism evidence="2 3">
    <name type="scientific">Gossypium armourianum</name>
    <dbReference type="NCBI Taxonomy" id="34283"/>
    <lineage>
        <taxon>Eukaryota</taxon>
        <taxon>Viridiplantae</taxon>
        <taxon>Streptophyta</taxon>
        <taxon>Embryophyta</taxon>
        <taxon>Tracheophyta</taxon>
        <taxon>Spermatophyta</taxon>
        <taxon>Magnoliopsida</taxon>
        <taxon>eudicotyledons</taxon>
        <taxon>Gunneridae</taxon>
        <taxon>Pentapetalae</taxon>
        <taxon>rosids</taxon>
        <taxon>malvids</taxon>
        <taxon>Malvales</taxon>
        <taxon>Malvaceae</taxon>
        <taxon>Malvoideae</taxon>
        <taxon>Gossypium</taxon>
    </lineage>
</organism>